<dbReference type="RefSeq" id="WP_205105581.1">
    <property type="nucleotide sequence ID" value="NZ_JACJJG010000079.1"/>
</dbReference>
<dbReference type="GO" id="GO:0008641">
    <property type="term" value="F:ubiquitin-like modifier activating enzyme activity"/>
    <property type="evidence" value="ECO:0007669"/>
    <property type="project" value="InterPro"/>
</dbReference>
<dbReference type="Pfam" id="PF00899">
    <property type="entry name" value="ThiF"/>
    <property type="match status" value="1"/>
</dbReference>
<evidence type="ECO:0000313" key="2">
    <source>
        <dbReference type="EMBL" id="MBM6674423.1"/>
    </source>
</evidence>
<organism evidence="2 3">
    <name type="scientific">Marseilla massiliensis</name>
    <dbReference type="NCBI Taxonomy" id="1841864"/>
    <lineage>
        <taxon>Bacteria</taxon>
        <taxon>Pseudomonadati</taxon>
        <taxon>Bacteroidota</taxon>
        <taxon>Bacteroidia</taxon>
        <taxon>Bacteroidales</taxon>
        <taxon>Prevotellaceae</taxon>
        <taxon>Marseilla</taxon>
    </lineage>
</organism>
<evidence type="ECO:0000313" key="3">
    <source>
        <dbReference type="Proteomes" id="UP000706891"/>
    </source>
</evidence>
<reference evidence="2" key="2">
    <citation type="journal article" date="2021" name="Sci. Rep.">
        <title>The distribution of antibiotic resistance genes in chicken gut microbiota commensals.</title>
        <authorList>
            <person name="Juricova H."/>
            <person name="Matiasovicova J."/>
            <person name="Kubasova T."/>
            <person name="Cejkova D."/>
            <person name="Rychlik I."/>
        </authorList>
    </citation>
    <scope>NUCLEOTIDE SEQUENCE</scope>
    <source>
        <strain evidence="2">An824</strain>
    </source>
</reference>
<dbReference type="GO" id="GO:0061504">
    <property type="term" value="P:cyclic threonylcarbamoyladenosine biosynthetic process"/>
    <property type="evidence" value="ECO:0007669"/>
    <property type="project" value="TreeGrafter"/>
</dbReference>
<keyword evidence="3" id="KW-1185">Reference proteome</keyword>
<dbReference type="Gene3D" id="3.40.50.720">
    <property type="entry name" value="NAD(P)-binding Rossmann-like Domain"/>
    <property type="match status" value="1"/>
</dbReference>
<keyword evidence="2" id="KW-0548">Nucleotidyltransferase</keyword>
<name>A0A938WU59_9BACT</name>
<dbReference type="GO" id="GO:0016779">
    <property type="term" value="F:nucleotidyltransferase activity"/>
    <property type="evidence" value="ECO:0007669"/>
    <property type="project" value="UniProtKB-KW"/>
</dbReference>
<feature type="domain" description="THIF-type NAD/FAD binding fold" evidence="1">
    <location>
        <begin position="10"/>
        <end position="158"/>
    </location>
</feature>
<sequence length="241" mass="26350">MTFSFQSRTRLLIGEAAAGRLAQARVIVFGVGGVGSWCVEGLVRSGVRHVTIVDQDRVCASNVNRQLMATAMTIGQVKVDALKEHLLEISPEAEIDARHEAFNADTAATFDIGSYDYVIDAIDSLQDKMLLIRTACDARVRLYSSMGAARKLDPTRIRVAEFWKVTGCPLARSLRQGFKRSGRLPSRKFKCVYSDELLDNSGTPDEPRANGSMVHITAVFGFTLAGLVIQDIVSRTADAEP</sequence>
<dbReference type="Proteomes" id="UP000706891">
    <property type="component" value="Unassembled WGS sequence"/>
</dbReference>
<dbReference type="PANTHER" id="PTHR43267">
    <property type="entry name" value="TRNA THREONYLCARBAMOYLADENOSINE DEHYDRATASE"/>
    <property type="match status" value="1"/>
</dbReference>
<evidence type="ECO:0000259" key="1">
    <source>
        <dbReference type="Pfam" id="PF00899"/>
    </source>
</evidence>
<gene>
    <name evidence="2" type="ORF">H6A34_11130</name>
</gene>
<dbReference type="SUPFAM" id="SSF69572">
    <property type="entry name" value="Activating enzymes of the ubiquitin-like proteins"/>
    <property type="match status" value="1"/>
</dbReference>
<dbReference type="InterPro" id="IPR035985">
    <property type="entry name" value="Ubiquitin-activating_enz"/>
</dbReference>
<comment type="caution">
    <text evidence="2">The sequence shown here is derived from an EMBL/GenBank/DDBJ whole genome shotgun (WGS) entry which is preliminary data.</text>
</comment>
<dbReference type="InterPro" id="IPR000594">
    <property type="entry name" value="ThiF_NAD_FAD-bd"/>
</dbReference>
<protein>
    <submittedName>
        <fullName evidence="2">ThiF family adenylyltransferase</fullName>
    </submittedName>
</protein>
<dbReference type="PANTHER" id="PTHR43267:SF1">
    <property type="entry name" value="TRNA THREONYLCARBAMOYLADENOSINE DEHYDRATASE"/>
    <property type="match status" value="1"/>
</dbReference>
<dbReference type="InterPro" id="IPR045886">
    <property type="entry name" value="ThiF/MoeB/HesA"/>
</dbReference>
<accession>A0A938WU59</accession>
<keyword evidence="2" id="KW-0808">Transferase</keyword>
<reference evidence="2" key="1">
    <citation type="submission" date="2020-08" db="EMBL/GenBank/DDBJ databases">
        <authorList>
            <person name="Cejkova D."/>
            <person name="Kubasova T."/>
            <person name="Jahodarova E."/>
            <person name="Rychlik I."/>
        </authorList>
    </citation>
    <scope>NUCLEOTIDE SEQUENCE</scope>
    <source>
        <strain evidence="2">An824</strain>
    </source>
</reference>
<dbReference type="AlphaFoldDB" id="A0A938WU59"/>
<dbReference type="CDD" id="cd00755">
    <property type="entry name" value="YgdL_like"/>
    <property type="match status" value="1"/>
</dbReference>
<proteinExistence type="predicted"/>
<dbReference type="GO" id="GO:0061503">
    <property type="term" value="F:tRNA threonylcarbamoyladenosine dehydratase"/>
    <property type="evidence" value="ECO:0007669"/>
    <property type="project" value="TreeGrafter"/>
</dbReference>
<dbReference type="EMBL" id="JACJJG010000079">
    <property type="protein sequence ID" value="MBM6674423.1"/>
    <property type="molecule type" value="Genomic_DNA"/>
</dbReference>